<dbReference type="InterPro" id="IPR041678">
    <property type="entry name" value="TetR_C_16"/>
</dbReference>
<gene>
    <name evidence="5" type="ORF">MINT15_00570</name>
</gene>
<feature type="domain" description="HTH tetR-type" evidence="4">
    <location>
        <begin position="57"/>
        <end position="117"/>
    </location>
</feature>
<dbReference type="InterPro" id="IPR036271">
    <property type="entry name" value="Tet_transcr_reg_TetR-rel_C_sf"/>
</dbReference>
<dbReference type="EMBL" id="JRZE01000001">
    <property type="protein sequence ID" value="KHF45756.1"/>
    <property type="molecule type" value="Genomic_DNA"/>
</dbReference>
<dbReference type="PANTHER" id="PTHR30055">
    <property type="entry name" value="HTH-TYPE TRANSCRIPTIONAL REGULATOR RUTR"/>
    <property type="match status" value="1"/>
</dbReference>
<dbReference type="Gene3D" id="1.10.10.60">
    <property type="entry name" value="Homeodomain-like"/>
    <property type="match status" value="1"/>
</dbReference>
<evidence type="ECO:0000256" key="3">
    <source>
        <dbReference type="SAM" id="MobiDB-lite"/>
    </source>
</evidence>
<feature type="compositionally biased region" description="Low complexity" evidence="3">
    <location>
        <begin position="37"/>
        <end position="46"/>
    </location>
</feature>
<comment type="caution">
    <text evidence="5">The sequence shown here is derived from an EMBL/GenBank/DDBJ whole genome shotgun (WGS) entry which is preliminary data.</text>
</comment>
<evidence type="ECO:0000256" key="2">
    <source>
        <dbReference type="PROSITE-ProRule" id="PRU00335"/>
    </source>
</evidence>
<name>A0A837DIP6_9PSEU</name>
<evidence type="ECO:0000259" key="4">
    <source>
        <dbReference type="PROSITE" id="PS50977"/>
    </source>
</evidence>
<dbReference type="Pfam" id="PF00440">
    <property type="entry name" value="TetR_N"/>
    <property type="match status" value="1"/>
</dbReference>
<dbReference type="InterPro" id="IPR001647">
    <property type="entry name" value="HTH_TetR"/>
</dbReference>
<dbReference type="SUPFAM" id="SSF46689">
    <property type="entry name" value="Homeodomain-like"/>
    <property type="match status" value="1"/>
</dbReference>
<dbReference type="PROSITE" id="PS50977">
    <property type="entry name" value="HTH_TETR_2"/>
    <property type="match status" value="1"/>
</dbReference>
<dbReference type="PANTHER" id="PTHR30055:SF235">
    <property type="entry name" value="TRANSCRIPTIONAL REGULATORY PROTEIN"/>
    <property type="match status" value="1"/>
</dbReference>
<proteinExistence type="predicted"/>
<feature type="region of interest" description="Disordered" evidence="3">
    <location>
        <begin position="1"/>
        <end position="57"/>
    </location>
</feature>
<accession>A0A837DIP6</accession>
<dbReference type="SUPFAM" id="SSF48498">
    <property type="entry name" value="Tetracyclin repressor-like, C-terminal domain"/>
    <property type="match status" value="1"/>
</dbReference>
<dbReference type="PRINTS" id="PR00455">
    <property type="entry name" value="HTHTETR"/>
</dbReference>
<evidence type="ECO:0000256" key="1">
    <source>
        <dbReference type="ARBA" id="ARBA00023125"/>
    </source>
</evidence>
<dbReference type="InterPro" id="IPR050109">
    <property type="entry name" value="HTH-type_TetR-like_transc_reg"/>
</dbReference>
<reference evidence="5 6" key="1">
    <citation type="submission" date="2014-10" db="EMBL/GenBank/DDBJ databases">
        <title>Genome sequence of Micropolyspora internatus JCM3315.</title>
        <authorList>
            <person name="Shin S.-K."/>
            <person name="Yi H."/>
        </authorList>
    </citation>
    <scope>NUCLEOTIDE SEQUENCE [LARGE SCALE GENOMIC DNA]</scope>
    <source>
        <strain evidence="5 6">JCM 3315</strain>
    </source>
</reference>
<dbReference type="InterPro" id="IPR009057">
    <property type="entry name" value="Homeodomain-like_sf"/>
</dbReference>
<dbReference type="Gene3D" id="1.10.357.10">
    <property type="entry name" value="Tetracycline Repressor, domain 2"/>
    <property type="match status" value="1"/>
</dbReference>
<keyword evidence="1 2" id="KW-0238">DNA-binding</keyword>
<dbReference type="Proteomes" id="UP000030848">
    <property type="component" value="Unassembled WGS sequence"/>
</dbReference>
<dbReference type="Pfam" id="PF17920">
    <property type="entry name" value="TetR_C_16"/>
    <property type="match status" value="1"/>
</dbReference>
<dbReference type="AlphaFoldDB" id="A0A837DIP6"/>
<dbReference type="GO" id="GO:0003700">
    <property type="term" value="F:DNA-binding transcription factor activity"/>
    <property type="evidence" value="ECO:0007669"/>
    <property type="project" value="TreeGrafter"/>
</dbReference>
<evidence type="ECO:0000313" key="5">
    <source>
        <dbReference type="EMBL" id="KHF45756.1"/>
    </source>
</evidence>
<evidence type="ECO:0000313" key="6">
    <source>
        <dbReference type="Proteomes" id="UP000030848"/>
    </source>
</evidence>
<sequence>MPPSTMPPSSGFPAPCKTGTPPTVGHDDDVTTARENGAGQQSPQSPSRRRGRRPAGEDTRAALLEAARAVFAENGYHHATVRTIAQRAGVDPAMVKHWFGGKEGLFTQAVLQVPFDFRDVVADVTADGPERLGENIVRRFVTTWDGAGGDRFVALVRSITTYAEALDALRDTLVNQLFTPIAQVTGSDRPDLRASLCATQVIGLGMSRYVAGIEPLASADVETLVATIAPTLQRYLTDDLGIATD</sequence>
<dbReference type="GO" id="GO:0000976">
    <property type="term" value="F:transcription cis-regulatory region binding"/>
    <property type="evidence" value="ECO:0007669"/>
    <property type="project" value="TreeGrafter"/>
</dbReference>
<protein>
    <submittedName>
        <fullName evidence="5">TetR family transcriptional regulator</fullName>
    </submittedName>
</protein>
<feature type="DNA-binding region" description="H-T-H motif" evidence="2">
    <location>
        <begin position="80"/>
        <end position="99"/>
    </location>
</feature>
<organism evidence="5 6">
    <name type="scientific">Saccharomonospora viridis</name>
    <dbReference type="NCBI Taxonomy" id="1852"/>
    <lineage>
        <taxon>Bacteria</taxon>
        <taxon>Bacillati</taxon>
        <taxon>Actinomycetota</taxon>
        <taxon>Actinomycetes</taxon>
        <taxon>Pseudonocardiales</taxon>
        <taxon>Pseudonocardiaceae</taxon>
        <taxon>Saccharomonospora</taxon>
    </lineage>
</organism>